<evidence type="ECO:0000313" key="2">
    <source>
        <dbReference type="EMBL" id="OMO87213.1"/>
    </source>
</evidence>
<gene>
    <name evidence="2" type="ORF">COLO4_20740</name>
</gene>
<organism evidence="2 3">
    <name type="scientific">Corchorus olitorius</name>
    <dbReference type="NCBI Taxonomy" id="93759"/>
    <lineage>
        <taxon>Eukaryota</taxon>
        <taxon>Viridiplantae</taxon>
        <taxon>Streptophyta</taxon>
        <taxon>Embryophyta</taxon>
        <taxon>Tracheophyta</taxon>
        <taxon>Spermatophyta</taxon>
        <taxon>Magnoliopsida</taxon>
        <taxon>eudicotyledons</taxon>
        <taxon>Gunneridae</taxon>
        <taxon>Pentapetalae</taxon>
        <taxon>rosids</taxon>
        <taxon>malvids</taxon>
        <taxon>Malvales</taxon>
        <taxon>Malvaceae</taxon>
        <taxon>Grewioideae</taxon>
        <taxon>Apeibeae</taxon>
        <taxon>Corchorus</taxon>
    </lineage>
</organism>
<comment type="caution">
    <text evidence="2">The sequence shown here is derived from an EMBL/GenBank/DDBJ whole genome shotgun (WGS) entry which is preliminary data.</text>
</comment>
<feature type="region of interest" description="Disordered" evidence="1">
    <location>
        <begin position="15"/>
        <end position="50"/>
    </location>
</feature>
<feature type="compositionally biased region" description="Basic residues" evidence="1">
    <location>
        <begin position="84"/>
        <end position="107"/>
    </location>
</feature>
<name>A0A1R3IXD0_9ROSI</name>
<sequence>MSPWMFTLKIWWRDSGGDSNDECQEENKEDSETEVELSSDDDNPELKKSRVNVQGFRVEKESLRKRVEELDVVEVEDIPPPPRNRGKPKPKPKRGVKTVTKGYKKHHQESFYVPAPAETRPKHESDYHHDSDGMDQTDSIFVVFILSKTFSKKKPSTFPKIPSEISICSGLKVKFYKREKPKSVLMAGGEDDKKVKQKEVKSIVGQQRNKEIENDNQG</sequence>
<dbReference type="Proteomes" id="UP000187203">
    <property type="component" value="Unassembled WGS sequence"/>
</dbReference>
<keyword evidence="3" id="KW-1185">Reference proteome</keyword>
<feature type="compositionally biased region" description="Basic and acidic residues" evidence="1">
    <location>
        <begin position="190"/>
        <end position="201"/>
    </location>
</feature>
<dbReference type="EMBL" id="AWUE01017367">
    <property type="protein sequence ID" value="OMO87213.1"/>
    <property type="molecule type" value="Genomic_DNA"/>
</dbReference>
<evidence type="ECO:0000256" key="1">
    <source>
        <dbReference type="SAM" id="MobiDB-lite"/>
    </source>
</evidence>
<feature type="region of interest" description="Disordered" evidence="1">
    <location>
        <begin position="72"/>
        <end position="133"/>
    </location>
</feature>
<protein>
    <submittedName>
        <fullName evidence="2">Uncharacterized protein</fullName>
    </submittedName>
</protein>
<evidence type="ECO:0000313" key="3">
    <source>
        <dbReference type="Proteomes" id="UP000187203"/>
    </source>
</evidence>
<proteinExistence type="predicted"/>
<feature type="region of interest" description="Disordered" evidence="1">
    <location>
        <begin position="185"/>
        <end position="218"/>
    </location>
</feature>
<feature type="compositionally biased region" description="Basic and acidic residues" evidence="1">
    <location>
        <begin position="208"/>
        <end position="218"/>
    </location>
</feature>
<feature type="compositionally biased region" description="Basic and acidic residues" evidence="1">
    <location>
        <begin position="119"/>
        <end position="132"/>
    </location>
</feature>
<feature type="compositionally biased region" description="Acidic residues" evidence="1">
    <location>
        <begin position="19"/>
        <end position="43"/>
    </location>
</feature>
<accession>A0A1R3IXD0</accession>
<reference evidence="3" key="1">
    <citation type="submission" date="2013-09" db="EMBL/GenBank/DDBJ databases">
        <title>Corchorus olitorius genome sequencing.</title>
        <authorList>
            <person name="Alam M."/>
            <person name="Haque M.S."/>
            <person name="Islam M.S."/>
            <person name="Emdad E.M."/>
            <person name="Islam M.M."/>
            <person name="Ahmed B."/>
            <person name="Halim A."/>
            <person name="Hossen Q.M.M."/>
            <person name="Hossain M.Z."/>
            <person name="Ahmed R."/>
            <person name="Khan M.M."/>
            <person name="Islam R."/>
            <person name="Rashid M.M."/>
            <person name="Khan S.A."/>
            <person name="Rahman M.S."/>
            <person name="Alam M."/>
            <person name="Yahiya A.S."/>
            <person name="Khan M.S."/>
            <person name="Azam M.S."/>
            <person name="Haque T."/>
            <person name="Lashkar M.Z.H."/>
            <person name="Akhand A.I."/>
            <person name="Morshed G."/>
            <person name="Roy S."/>
            <person name="Uddin K.S."/>
            <person name="Rabeya T."/>
            <person name="Hossain A.S."/>
            <person name="Chowdhury A."/>
            <person name="Snigdha A.R."/>
            <person name="Mortoza M.S."/>
            <person name="Matin S.A."/>
            <person name="Hoque S.M.E."/>
            <person name="Islam M.K."/>
            <person name="Roy D.K."/>
            <person name="Haider R."/>
            <person name="Moosa M.M."/>
            <person name="Elias S.M."/>
            <person name="Hasan A.M."/>
            <person name="Jahan S."/>
            <person name="Shafiuddin M."/>
            <person name="Mahmood N."/>
            <person name="Shommy N.S."/>
        </authorList>
    </citation>
    <scope>NUCLEOTIDE SEQUENCE [LARGE SCALE GENOMIC DNA]</scope>
    <source>
        <strain evidence="3">cv. O-4</strain>
    </source>
</reference>
<dbReference type="AlphaFoldDB" id="A0A1R3IXD0"/>